<feature type="compositionally biased region" description="Gly residues" evidence="1">
    <location>
        <begin position="133"/>
        <end position="143"/>
    </location>
</feature>
<accession>A0A8H7ZZZ7</accession>
<protein>
    <submittedName>
        <fullName evidence="2">Uncharacterized protein</fullName>
    </submittedName>
</protein>
<reference evidence="2 3" key="1">
    <citation type="journal article" name="Sci. Rep.">
        <title>Genome-scale phylogenetic analyses confirm Olpidium as the closest living zoosporic fungus to the non-flagellated, terrestrial fungi.</title>
        <authorList>
            <person name="Chang Y."/>
            <person name="Rochon D."/>
            <person name="Sekimoto S."/>
            <person name="Wang Y."/>
            <person name="Chovatia M."/>
            <person name="Sandor L."/>
            <person name="Salamov A."/>
            <person name="Grigoriev I.V."/>
            <person name="Stajich J.E."/>
            <person name="Spatafora J.W."/>
        </authorList>
    </citation>
    <scope>NUCLEOTIDE SEQUENCE [LARGE SCALE GENOMIC DNA]</scope>
    <source>
        <strain evidence="2">S191</strain>
    </source>
</reference>
<feature type="region of interest" description="Disordered" evidence="1">
    <location>
        <begin position="1"/>
        <end position="24"/>
    </location>
</feature>
<evidence type="ECO:0000313" key="2">
    <source>
        <dbReference type="EMBL" id="KAG5462460.1"/>
    </source>
</evidence>
<comment type="caution">
    <text evidence="2">The sequence shown here is derived from an EMBL/GenBank/DDBJ whole genome shotgun (WGS) entry which is preliminary data.</text>
</comment>
<proteinExistence type="predicted"/>
<evidence type="ECO:0000256" key="1">
    <source>
        <dbReference type="SAM" id="MobiDB-lite"/>
    </source>
</evidence>
<feature type="region of interest" description="Disordered" evidence="1">
    <location>
        <begin position="124"/>
        <end position="180"/>
    </location>
</feature>
<sequence>MPAASTRTKKYRNGPDAGRIGPQKSPWILESITGNSCGNFHLEGRETNFPLQKAFGFPETPGRTGPKSAAAACSKKSGVSDGRLAAELLLVLQPERLFQLALHEAQAVESEGGGALPVVGHGQCSPPPEVRRGGGGMGGGGGNGRRRRERAAAATLPVARGRLCTRSGDGAAKARRQRRP</sequence>
<name>A0A8H7ZZZ7_9FUNG</name>
<organism evidence="2 3">
    <name type="scientific">Olpidium bornovanus</name>
    <dbReference type="NCBI Taxonomy" id="278681"/>
    <lineage>
        <taxon>Eukaryota</taxon>
        <taxon>Fungi</taxon>
        <taxon>Fungi incertae sedis</taxon>
        <taxon>Olpidiomycota</taxon>
        <taxon>Olpidiomycotina</taxon>
        <taxon>Olpidiomycetes</taxon>
        <taxon>Olpidiales</taxon>
        <taxon>Olpidiaceae</taxon>
        <taxon>Olpidium</taxon>
    </lineage>
</organism>
<gene>
    <name evidence="2" type="ORF">BJ554DRAFT_5024</name>
</gene>
<dbReference type="Proteomes" id="UP000673691">
    <property type="component" value="Unassembled WGS sequence"/>
</dbReference>
<evidence type="ECO:0000313" key="3">
    <source>
        <dbReference type="Proteomes" id="UP000673691"/>
    </source>
</evidence>
<keyword evidence="3" id="KW-1185">Reference proteome</keyword>
<dbReference type="AlphaFoldDB" id="A0A8H7ZZZ7"/>
<dbReference type="EMBL" id="JAEFCI010002098">
    <property type="protein sequence ID" value="KAG5462460.1"/>
    <property type="molecule type" value="Genomic_DNA"/>
</dbReference>